<evidence type="ECO:0000313" key="4">
    <source>
        <dbReference type="EMBL" id="CDH55395.1"/>
    </source>
</evidence>
<dbReference type="Proteomes" id="UP000027586">
    <property type="component" value="Unassembled WGS sequence"/>
</dbReference>
<dbReference type="SUPFAM" id="SSF50685">
    <property type="entry name" value="Barwin-like endoglucanases"/>
    <property type="match status" value="1"/>
</dbReference>
<keyword evidence="1 3" id="KW-0732">Signal</keyword>
<name>A0A068S074_9FUNG</name>
<dbReference type="STRING" id="1263082.A0A068S074"/>
<reference evidence="4" key="1">
    <citation type="submission" date="2013-08" db="EMBL/GenBank/DDBJ databases">
        <title>Gene expansion shapes genome architecture in the human pathogen Lichtheimia corymbifera: an evolutionary genomics analysis in the ancient terrestrial Mucorales (Mucoromycotina).</title>
        <authorList>
            <person name="Schwartze V.U."/>
            <person name="Winter S."/>
            <person name="Shelest E."/>
            <person name="Marcet-Houben M."/>
            <person name="Horn F."/>
            <person name="Wehner S."/>
            <person name="Hoffmann K."/>
            <person name="Riege K."/>
            <person name="Sammeth M."/>
            <person name="Nowrousian M."/>
            <person name="Valiante V."/>
            <person name="Linde J."/>
            <person name="Jacobsen I.D."/>
            <person name="Marz M."/>
            <person name="Brakhage A.A."/>
            <person name="Gabaldon T."/>
            <person name="Bocker S."/>
            <person name="Voigt K."/>
        </authorList>
    </citation>
    <scope>NUCLEOTIDE SEQUENCE [LARGE SCALE GENOMIC DNA]</scope>
    <source>
        <strain evidence="4">FSU 9682</strain>
    </source>
</reference>
<evidence type="ECO:0000256" key="2">
    <source>
        <dbReference type="SAM" id="MobiDB-lite"/>
    </source>
</evidence>
<evidence type="ECO:0008006" key="6">
    <source>
        <dbReference type="Google" id="ProtNLM"/>
    </source>
</evidence>
<dbReference type="CDD" id="cd22191">
    <property type="entry name" value="DPBB_RlpA_EXP_N-like"/>
    <property type="match status" value="1"/>
</dbReference>
<feature type="chain" id="PRO_5001655357" description="RlpA-like protein double-psi beta-barrel domain-containing protein" evidence="3">
    <location>
        <begin position="23"/>
        <end position="479"/>
    </location>
</feature>
<dbReference type="EMBL" id="CBTN010000029">
    <property type="protein sequence ID" value="CDH55395.1"/>
    <property type="molecule type" value="Genomic_DNA"/>
</dbReference>
<evidence type="ECO:0000256" key="3">
    <source>
        <dbReference type="SAM" id="SignalP"/>
    </source>
</evidence>
<keyword evidence="5" id="KW-1185">Reference proteome</keyword>
<sequence length="479" mass="48834">MKSLTICTAPILAMLAASLVQADNNTTIQYGPEGNLIVPHAIVRRFAEQQKQAQASIYDENGRVKLPEHLSTAHPDDFTHDHHGRVLSKRQAANSGGGITYNSEGGIVLPNKASFAAAPAQGGGGGVTYNSEGGIVLPNRLTFAASPAQQGGGISYNSEGGIVLPNRLAFAADSTNQGSGGGLSGDTVPMPYTKNKMATGDSSGGSGGSLSGETVPMPYTKNKMAAGDSSGGGGGSLSGDTVPMPYTKNKMAAGDSSGGSGGGDLSGDTVPMPYTKNKMAAGDSSGGSVGGDLSGETVPMPYTKNKMAAGDSTGGTGGGGLSGDTVPMPYTKNKMAANEQKQGGITYNSEGGIVLPNSMATSNMQFAAANTQDDSQYHKGAGSFYDVQAHVGVCGKRVKNTDPVAALNVNQMGTNSGKMKEKCGKKVEVVGPKGDKVEAEIVDLCNTCNEGDIDLSPAAFEKIAQFTSMKTDVKWKFTS</sequence>
<dbReference type="InterPro" id="IPR051477">
    <property type="entry name" value="Expansin_CellWall"/>
</dbReference>
<gene>
    <name evidence="4" type="ORF">LCOR_06537.1</name>
</gene>
<dbReference type="InterPro" id="IPR036908">
    <property type="entry name" value="RlpA-like_sf"/>
</dbReference>
<feature type="signal peptide" evidence="3">
    <location>
        <begin position="1"/>
        <end position="22"/>
    </location>
</feature>
<feature type="region of interest" description="Disordered" evidence="2">
    <location>
        <begin position="194"/>
        <end position="292"/>
    </location>
</feature>
<dbReference type="OrthoDB" id="406505at2759"/>
<proteinExistence type="predicted"/>
<accession>A0A068S074</accession>
<feature type="compositionally biased region" description="Gly residues" evidence="2">
    <location>
        <begin position="256"/>
        <end position="265"/>
    </location>
</feature>
<protein>
    <recommendedName>
        <fullName evidence="6">RlpA-like protein double-psi beta-barrel domain-containing protein</fullName>
    </recommendedName>
</protein>
<evidence type="ECO:0000256" key="1">
    <source>
        <dbReference type="ARBA" id="ARBA00022729"/>
    </source>
</evidence>
<dbReference type="PANTHER" id="PTHR31836:SF21">
    <property type="entry name" value="EXPANSIN-LIKE PROTEIN 7"/>
    <property type="match status" value="1"/>
</dbReference>
<comment type="caution">
    <text evidence="4">The sequence shown here is derived from an EMBL/GenBank/DDBJ whole genome shotgun (WGS) entry which is preliminary data.</text>
</comment>
<dbReference type="Gene3D" id="2.40.40.10">
    <property type="entry name" value="RlpA-like domain"/>
    <property type="match status" value="1"/>
</dbReference>
<organism evidence="4 5">
    <name type="scientific">Lichtheimia corymbifera JMRC:FSU:9682</name>
    <dbReference type="NCBI Taxonomy" id="1263082"/>
    <lineage>
        <taxon>Eukaryota</taxon>
        <taxon>Fungi</taxon>
        <taxon>Fungi incertae sedis</taxon>
        <taxon>Mucoromycota</taxon>
        <taxon>Mucoromycotina</taxon>
        <taxon>Mucoromycetes</taxon>
        <taxon>Mucorales</taxon>
        <taxon>Lichtheimiaceae</taxon>
        <taxon>Lichtheimia</taxon>
    </lineage>
</organism>
<dbReference type="PANTHER" id="PTHR31836">
    <property type="match status" value="1"/>
</dbReference>
<dbReference type="VEuPathDB" id="FungiDB:LCOR_06537.1"/>
<dbReference type="AlphaFoldDB" id="A0A068S074"/>
<evidence type="ECO:0000313" key="5">
    <source>
        <dbReference type="Proteomes" id="UP000027586"/>
    </source>
</evidence>